<dbReference type="GeneID" id="17281320"/>
<dbReference type="eggNOG" id="ENOG502SZUA">
    <property type="taxonomic scope" value="Eukaryota"/>
</dbReference>
<evidence type="ECO:0000313" key="2">
    <source>
        <dbReference type="Proteomes" id="UP000013827"/>
    </source>
</evidence>
<dbReference type="GeneID" id="17283642"/>
<dbReference type="EnsemblProtists" id="EOD36049">
    <property type="protein sequence ID" value="EOD36049"/>
    <property type="gene ID" value="EMIHUDRAFT_467281"/>
</dbReference>
<dbReference type="KEGG" id="ehx:EMIHUDRAFT_467281"/>
<name>A0A0D3KJW4_EMIH1</name>
<evidence type="ECO:0000313" key="1">
    <source>
        <dbReference type="EnsemblProtists" id="EOD36049"/>
    </source>
</evidence>
<keyword evidence="2" id="KW-1185">Reference proteome</keyword>
<dbReference type="RefSeq" id="XP_005790801.1">
    <property type="nucleotide sequence ID" value="XM_005790744.1"/>
</dbReference>
<evidence type="ECO:0008006" key="3">
    <source>
        <dbReference type="Google" id="ProtNLM"/>
    </source>
</evidence>
<sequence length="238" mass="24959">MQSRPLAALLRRSHARSGSVAGRESRWMSTSSFYDSQSGRHITLDEWVRLYDLTAPATELASVDSADDLPASGGVLLTLAARGTEVEGRAEAVVIAQAAKARDMPVRALISNAFGCEEHGSTDPNVLQLVAAELADVGVDVITLGDQEGFGNEDALEEAVEAICWNDVVGVPLSHRLGLRAAPTEEGILLCGTAAGPQFAIKHIDVCSRGEQAPQAGEVAALLKENGIEHGVDGGKLP</sequence>
<dbReference type="RefSeq" id="XP_005788478.1">
    <property type="nucleotide sequence ID" value="XM_005788421.1"/>
</dbReference>
<accession>A0A0D3KJW4</accession>
<dbReference type="EnsemblProtists" id="EOD38372">
    <property type="protein sequence ID" value="EOD38372"/>
    <property type="gene ID" value="EMIHUDRAFT_466896"/>
</dbReference>
<dbReference type="PaxDb" id="2903-EOD36049"/>
<organism evidence="1 2">
    <name type="scientific">Emiliania huxleyi (strain CCMP1516)</name>
    <dbReference type="NCBI Taxonomy" id="280463"/>
    <lineage>
        <taxon>Eukaryota</taxon>
        <taxon>Haptista</taxon>
        <taxon>Haptophyta</taxon>
        <taxon>Prymnesiophyceae</taxon>
        <taxon>Isochrysidales</taxon>
        <taxon>Noelaerhabdaceae</taxon>
        <taxon>Emiliania</taxon>
    </lineage>
</organism>
<dbReference type="KEGG" id="ehx:EMIHUDRAFT_466896"/>
<reference evidence="1" key="2">
    <citation type="submission" date="2024-10" db="UniProtKB">
        <authorList>
            <consortium name="EnsemblProtists"/>
        </authorList>
    </citation>
    <scope>IDENTIFICATION</scope>
</reference>
<dbReference type="AlphaFoldDB" id="A0A0D3KJW4"/>
<reference evidence="2" key="1">
    <citation type="journal article" date="2013" name="Nature">
        <title>Pan genome of the phytoplankton Emiliania underpins its global distribution.</title>
        <authorList>
            <person name="Read B.A."/>
            <person name="Kegel J."/>
            <person name="Klute M.J."/>
            <person name="Kuo A."/>
            <person name="Lefebvre S.C."/>
            <person name="Maumus F."/>
            <person name="Mayer C."/>
            <person name="Miller J."/>
            <person name="Monier A."/>
            <person name="Salamov A."/>
            <person name="Young J."/>
            <person name="Aguilar M."/>
            <person name="Claverie J.M."/>
            <person name="Frickenhaus S."/>
            <person name="Gonzalez K."/>
            <person name="Herman E.K."/>
            <person name="Lin Y.C."/>
            <person name="Napier J."/>
            <person name="Ogata H."/>
            <person name="Sarno A.F."/>
            <person name="Shmutz J."/>
            <person name="Schroeder D."/>
            <person name="de Vargas C."/>
            <person name="Verret F."/>
            <person name="von Dassow P."/>
            <person name="Valentin K."/>
            <person name="Van de Peer Y."/>
            <person name="Wheeler G."/>
            <person name="Dacks J.B."/>
            <person name="Delwiche C.F."/>
            <person name="Dyhrman S.T."/>
            <person name="Glockner G."/>
            <person name="John U."/>
            <person name="Richards T."/>
            <person name="Worden A.Z."/>
            <person name="Zhang X."/>
            <person name="Grigoriev I.V."/>
            <person name="Allen A.E."/>
            <person name="Bidle K."/>
            <person name="Borodovsky M."/>
            <person name="Bowler C."/>
            <person name="Brownlee C."/>
            <person name="Cock J.M."/>
            <person name="Elias M."/>
            <person name="Gladyshev V.N."/>
            <person name="Groth M."/>
            <person name="Guda C."/>
            <person name="Hadaegh A."/>
            <person name="Iglesias-Rodriguez M.D."/>
            <person name="Jenkins J."/>
            <person name="Jones B.M."/>
            <person name="Lawson T."/>
            <person name="Leese F."/>
            <person name="Lindquist E."/>
            <person name="Lobanov A."/>
            <person name="Lomsadze A."/>
            <person name="Malik S.B."/>
            <person name="Marsh M.E."/>
            <person name="Mackinder L."/>
            <person name="Mock T."/>
            <person name="Mueller-Roeber B."/>
            <person name="Pagarete A."/>
            <person name="Parker M."/>
            <person name="Probert I."/>
            <person name="Quesneville H."/>
            <person name="Raines C."/>
            <person name="Rensing S.A."/>
            <person name="Riano-Pachon D.M."/>
            <person name="Richier S."/>
            <person name="Rokitta S."/>
            <person name="Shiraiwa Y."/>
            <person name="Soanes D.M."/>
            <person name="van der Giezen M."/>
            <person name="Wahlund T.M."/>
            <person name="Williams B."/>
            <person name="Wilson W."/>
            <person name="Wolfe G."/>
            <person name="Wurch L.L."/>
        </authorList>
    </citation>
    <scope>NUCLEOTIDE SEQUENCE</scope>
</reference>
<dbReference type="OMA" id="PMKQRIG"/>
<dbReference type="Gene3D" id="3.20.20.70">
    <property type="entry name" value="Aldolase class I"/>
    <property type="match status" value="1"/>
</dbReference>
<dbReference type="Proteomes" id="UP000013827">
    <property type="component" value="Unassembled WGS sequence"/>
</dbReference>
<dbReference type="HOGENOM" id="CLU_1167730_0_0_1"/>
<proteinExistence type="predicted"/>
<protein>
    <recommendedName>
        <fullName evidence="3">Copper homeostasis protein cutC homolog</fullName>
    </recommendedName>
</protein>
<dbReference type="InterPro" id="IPR013785">
    <property type="entry name" value="Aldolase_TIM"/>
</dbReference>